<reference evidence="14 15" key="1">
    <citation type="submission" date="2018-05" db="EMBL/GenBank/DDBJ databases">
        <title>Genomic Encyclopedia of Type Strains, Phase IV (KMG-IV): sequencing the most valuable type-strain genomes for metagenomic binning, comparative biology and taxonomic classification.</title>
        <authorList>
            <person name="Goeker M."/>
        </authorList>
    </citation>
    <scope>NUCLEOTIDE SEQUENCE [LARGE SCALE GENOMIC DNA]</scope>
    <source>
        <strain evidence="14 15">DSM 23606</strain>
    </source>
</reference>
<evidence type="ECO:0000256" key="10">
    <source>
        <dbReference type="ARBA" id="ARBA00022840"/>
    </source>
</evidence>
<feature type="binding site" evidence="13">
    <location>
        <begin position="53"/>
        <end position="60"/>
    </location>
    <ligand>
        <name>ATP</name>
        <dbReference type="ChEBI" id="CHEBI:30616"/>
    </ligand>
</feature>
<dbReference type="Pfam" id="PF02606">
    <property type="entry name" value="LpxK"/>
    <property type="match status" value="1"/>
</dbReference>
<dbReference type="EC" id="2.7.1.130" evidence="3 13"/>
<dbReference type="GO" id="GO:0009029">
    <property type="term" value="F:lipid-A 4'-kinase activity"/>
    <property type="evidence" value="ECO:0007669"/>
    <property type="project" value="UniProtKB-UniRule"/>
</dbReference>
<evidence type="ECO:0000256" key="5">
    <source>
        <dbReference type="ARBA" id="ARBA00022516"/>
    </source>
</evidence>
<dbReference type="RefSeq" id="WP_246004688.1">
    <property type="nucleotide sequence ID" value="NZ_QGTJ01000010.1"/>
</dbReference>
<comment type="similarity">
    <text evidence="13">Belongs to the LpxK family.</text>
</comment>
<dbReference type="CDD" id="cd01983">
    <property type="entry name" value="SIMIBI"/>
    <property type="match status" value="1"/>
</dbReference>
<dbReference type="PANTHER" id="PTHR42724">
    <property type="entry name" value="TETRAACYLDISACCHARIDE 4'-KINASE"/>
    <property type="match status" value="1"/>
</dbReference>
<keyword evidence="15" id="KW-1185">Reference proteome</keyword>
<evidence type="ECO:0000256" key="9">
    <source>
        <dbReference type="ARBA" id="ARBA00022777"/>
    </source>
</evidence>
<comment type="caution">
    <text evidence="14">The sequence shown here is derived from an EMBL/GenBank/DDBJ whole genome shotgun (WGS) entry which is preliminary data.</text>
</comment>
<evidence type="ECO:0000256" key="7">
    <source>
        <dbReference type="ARBA" id="ARBA00022679"/>
    </source>
</evidence>
<name>A0A317MRR4_9GAMM</name>
<keyword evidence="11 13" id="KW-0443">Lipid metabolism</keyword>
<dbReference type="AlphaFoldDB" id="A0A317MRR4"/>
<dbReference type="EMBL" id="QGTJ01000010">
    <property type="protein sequence ID" value="PWV59502.1"/>
    <property type="molecule type" value="Genomic_DNA"/>
</dbReference>
<evidence type="ECO:0000313" key="15">
    <source>
        <dbReference type="Proteomes" id="UP000246569"/>
    </source>
</evidence>
<dbReference type="GO" id="GO:0009245">
    <property type="term" value="P:lipid A biosynthetic process"/>
    <property type="evidence" value="ECO:0007669"/>
    <property type="project" value="UniProtKB-UniRule"/>
</dbReference>
<dbReference type="GO" id="GO:0005886">
    <property type="term" value="C:plasma membrane"/>
    <property type="evidence" value="ECO:0007669"/>
    <property type="project" value="TreeGrafter"/>
</dbReference>
<gene>
    <name evidence="13" type="primary">lpxK</name>
    <name evidence="14" type="ORF">C7443_11047</name>
</gene>
<evidence type="ECO:0000256" key="11">
    <source>
        <dbReference type="ARBA" id="ARBA00023098"/>
    </source>
</evidence>
<dbReference type="Proteomes" id="UP000246569">
    <property type="component" value="Unassembled WGS sequence"/>
</dbReference>
<keyword evidence="9 13" id="KW-0418">Kinase</keyword>
<comment type="pathway">
    <text evidence="2 13">Glycolipid biosynthesis; lipid IV(A) biosynthesis; lipid IV(A) from (3R)-3-hydroxytetradecanoyl-[acyl-carrier-protein] and UDP-N-acetyl-alpha-D-glucosamine: step 6/6.</text>
</comment>
<evidence type="ECO:0000256" key="3">
    <source>
        <dbReference type="ARBA" id="ARBA00012071"/>
    </source>
</evidence>
<evidence type="ECO:0000256" key="6">
    <source>
        <dbReference type="ARBA" id="ARBA00022556"/>
    </source>
</evidence>
<protein>
    <recommendedName>
        <fullName evidence="4 13">Tetraacyldisaccharide 4'-kinase</fullName>
        <ecNumber evidence="3 13">2.7.1.130</ecNumber>
    </recommendedName>
    <alternativeName>
        <fullName evidence="12 13">Lipid A 4'-kinase</fullName>
    </alternativeName>
</protein>
<keyword evidence="10 13" id="KW-0067">ATP-binding</keyword>
<comment type="function">
    <text evidence="1 13">Transfers the gamma-phosphate of ATP to the 4'-position of a tetraacyldisaccharide 1-phosphate intermediate (termed DS-1-P) to form tetraacyldisaccharide 1,4'-bis-phosphate (lipid IVA).</text>
</comment>
<evidence type="ECO:0000256" key="2">
    <source>
        <dbReference type="ARBA" id="ARBA00004870"/>
    </source>
</evidence>
<sequence length="334" mass="36229">MEFWARRGLPAWLLLPLAGVFAAVVAMRRLAYRRGWLSRQRLPVPVIVVGNISVGGTGKTPLLTMLAPALRARGYRPGIVARGYGGRSSHWPRAVLADSDPHEVGDEPVLLATLTGCPLSVGPDRVAAARALLAQHDCDLILSDDGLQHYRLARDVEIIVIDARRRLGNRWPLPAGPLREPPSRLQQADFIVINGGEAADAWSMRLSGTRCIGLGSAEDCELDALRGRTVHAVAGIGDPERFFSALEAAGLTIERHAFPDHHAYTPADVDFGAAASVLMTGKDAVKCRHFRLPGAVRWLAVEAELQAGFVEALCARLPAPAMRDRFPNEESTWT</sequence>
<dbReference type="InterPro" id="IPR027417">
    <property type="entry name" value="P-loop_NTPase"/>
</dbReference>
<evidence type="ECO:0000256" key="8">
    <source>
        <dbReference type="ARBA" id="ARBA00022741"/>
    </source>
</evidence>
<dbReference type="NCBIfam" id="TIGR00682">
    <property type="entry name" value="lpxK"/>
    <property type="match status" value="1"/>
</dbReference>
<keyword evidence="8 13" id="KW-0547">Nucleotide-binding</keyword>
<keyword evidence="6 13" id="KW-0441">Lipid A biosynthesis</keyword>
<evidence type="ECO:0000313" key="14">
    <source>
        <dbReference type="EMBL" id="PWV59502.1"/>
    </source>
</evidence>
<dbReference type="UniPathway" id="UPA00359">
    <property type="reaction ID" value="UER00482"/>
</dbReference>
<evidence type="ECO:0000256" key="4">
    <source>
        <dbReference type="ARBA" id="ARBA00016436"/>
    </source>
</evidence>
<dbReference type="SUPFAM" id="SSF52540">
    <property type="entry name" value="P-loop containing nucleoside triphosphate hydrolases"/>
    <property type="match status" value="1"/>
</dbReference>
<dbReference type="PANTHER" id="PTHR42724:SF1">
    <property type="entry name" value="TETRAACYLDISACCHARIDE 4'-KINASE, MITOCHONDRIAL-RELATED"/>
    <property type="match status" value="1"/>
</dbReference>
<dbReference type="GO" id="GO:0005524">
    <property type="term" value="F:ATP binding"/>
    <property type="evidence" value="ECO:0007669"/>
    <property type="project" value="UniProtKB-UniRule"/>
</dbReference>
<keyword evidence="5 13" id="KW-0444">Lipid biosynthesis</keyword>
<organism evidence="14 15">
    <name type="scientific">Plasticicumulans acidivorans</name>
    <dbReference type="NCBI Taxonomy" id="886464"/>
    <lineage>
        <taxon>Bacteria</taxon>
        <taxon>Pseudomonadati</taxon>
        <taxon>Pseudomonadota</taxon>
        <taxon>Gammaproteobacteria</taxon>
        <taxon>Candidatus Competibacteraceae</taxon>
        <taxon>Plasticicumulans</taxon>
    </lineage>
</organism>
<evidence type="ECO:0000256" key="13">
    <source>
        <dbReference type="HAMAP-Rule" id="MF_00409"/>
    </source>
</evidence>
<comment type="catalytic activity">
    <reaction evidence="13">
        <text>a lipid A disaccharide + ATP = a lipid IVA + ADP + H(+)</text>
        <dbReference type="Rhea" id="RHEA:67840"/>
        <dbReference type="ChEBI" id="CHEBI:15378"/>
        <dbReference type="ChEBI" id="CHEBI:30616"/>
        <dbReference type="ChEBI" id="CHEBI:176343"/>
        <dbReference type="ChEBI" id="CHEBI:176425"/>
        <dbReference type="ChEBI" id="CHEBI:456216"/>
        <dbReference type="EC" id="2.7.1.130"/>
    </reaction>
</comment>
<dbReference type="GO" id="GO:0009244">
    <property type="term" value="P:lipopolysaccharide core region biosynthetic process"/>
    <property type="evidence" value="ECO:0007669"/>
    <property type="project" value="TreeGrafter"/>
</dbReference>
<accession>A0A317MRR4</accession>
<keyword evidence="7 13" id="KW-0808">Transferase</keyword>
<dbReference type="InterPro" id="IPR003758">
    <property type="entry name" value="LpxK"/>
</dbReference>
<evidence type="ECO:0000256" key="1">
    <source>
        <dbReference type="ARBA" id="ARBA00002274"/>
    </source>
</evidence>
<evidence type="ECO:0000256" key="12">
    <source>
        <dbReference type="ARBA" id="ARBA00029757"/>
    </source>
</evidence>
<proteinExistence type="inferred from homology"/>
<dbReference type="HAMAP" id="MF_00409">
    <property type="entry name" value="LpxK"/>
    <property type="match status" value="1"/>
</dbReference>